<evidence type="ECO:0000256" key="8">
    <source>
        <dbReference type="ARBA" id="ARBA00022837"/>
    </source>
</evidence>
<comment type="caution">
    <text evidence="17">The sequence shown here is derived from an EMBL/GenBank/DDBJ whole genome shotgun (WGS) entry which is preliminary data.</text>
</comment>
<reference evidence="17 18" key="1">
    <citation type="submission" date="2024-02" db="EMBL/GenBank/DDBJ databases">
        <title>Chromosome-scale genome assembly of the rough periwinkle Littorina saxatilis.</title>
        <authorList>
            <person name="De Jode A."/>
            <person name="Faria R."/>
            <person name="Formenti G."/>
            <person name="Sims Y."/>
            <person name="Smith T.P."/>
            <person name="Tracey A."/>
            <person name="Wood J.M.D."/>
            <person name="Zagrodzka Z.B."/>
            <person name="Johannesson K."/>
            <person name="Butlin R.K."/>
            <person name="Leder E.H."/>
        </authorList>
    </citation>
    <scope>NUCLEOTIDE SEQUENCE [LARGE SCALE GENOMIC DNA]</scope>
    <source>
        <strain evidence="17">Snail1</strain>
        <tissue evidence="17">Muscle</tissue>
    </source>
</reference>
<keyword evidence="11 15" id="KW-0111">Calcium/phospholipid-binding</keyword>
<evidence type="ECO:0000256" key="5">
    <source>
        <dbReference type="ARBA" id="ARBA00022553"/>
    </source>
</evidence>
<evidence type="ECO:0000256" key="9">
    <source>
        <dbReference type="ARBA" id="ARBA00022990"/>
    </source>
</evidence>
<organism evidence="17 18">
    <name type="scientific">Littorina saxatilis</name>
    <dbReference type="NCBI Taxonomy" id="31220"/>
    <lineage>
        <taxon>Eukaryota</taxon>
        <taxon>Metazoa</taxon>
        <taxon>Spiralia</taxon>
        <taxon>Lophotrochozoa</taxon>
        <taxon>Mollusca</taxon>
        <taxon>Gastropoda</taxon>
        <taxon>Caenogastropoda</taxon>
        <taxon>Littorinimorpha</taxon>
        <taxon>Littorinoidea</taxon>
        <taxon>Littorinidae</taxon>
        <taxon>Littorina</taxon>
    </lineage>
</organism>
<feature type="compositionally biased region" description="Basic residues" evidence="16">
    <location>
        <begin position="133"/>
        <end position="147"/>
    </location>
</feature>
<dbReference type="PROSITE" id="PS51897">
    <property type="entry name" value="ANNEXIN_2"/>
    <property type="match status" value="8"/>
</dbReference>
<comment type="function">
    <text evidence="12">Involved in reproduction of the worm. Involved in host-parasite interaction. Delivered into the host cell by means of parasite exosomes. Binds to acidic phospholipid membranes in a calcium-dependent manner in vitro. Causes aggregation of liposomes in the presence of calcium, but not in its absence. Likely to promote membrane fusion. May provide structural integrity within the tegument.</text>
</comment>
<proteinExistence type="inferred from homology"/>
<dbReference type="FunFam" id="1.10.220.10:FF:000002">
    <property type="entry name" value="Annexin"/>
    <property type="match status" value="2"/>
</dbReference>
<dbReference type="Gene3D" id="1.10.220.10">
    <property type="entry name" value="Annexin"/>
    <property type="match status" value="8"/>
</dbReference>
<accession>A0AAN9ASI3</accession>
<comment type="similarity">
    <text evidence="3 15">Belongs to the annexin family.</text>
</comment>
<protein>
    <recommendedName>
        <fullName evidence="14 15">Annexin</fullName>
    </recommendedName>
</protein>
<feature type="region of interest" description="Disordered" evidence="16">
    <location>
        <begin position="353"/>
        <end position="398"/>
    </location>
</feature>
<comment type="subcellular location">
    <subcellularLocation>
        <location evidence="1">Host cell</location>
    </subcellularLocation>
    <subcellularLocation>
        <location evidence="2">Secreted</location>
        <location evidence="2">Extracellular exosome</location>
    </subcellularLocation>
    <subcellularLocation>
        <location evidence="13">Tegument</location>
    </subcellularLocation>
</comment>
<name>A0AAN9ASI3_9CAEN</name>
<dbReference type="FunFam" id="1.10.220.10:FF:000005">
    <property type="entry name" value="Annexin"/>
    <property type="match status" value="1"/>
</dbReference>
<evidence type="ECO:0000256" key="3">
    <source>
        <dbReference type="ARBA" id="ARBA00007831"/>
    </source>
</evidence>
<dbReference type="SMART" id="SM00335">
    <property type="entry name" value="ANX"/>
    <property type="match status" value="8"/>
</dbReference>
<dbReference type="InterPro" id="IPR037104">
    <property type="entry name" value="Annexin_sf"/>
</dbReference>
<evidence type="ECO:0000256" key="16">
    <source>
        <dbReference type="SAM" id="MobiDB-lite"/>
    </source>
</evidence>
<dbReference type="PRINTS" id="PR00196">
    <property type="entry name" value="ANNEXIN"/>
</dbReference>
<keyword evidence="7 15" id="KW-0677">Repeat</keyword>
<evidence type="ECO:0000256" key="12">
    <source>
        <dbReference type="ARBA" id="ARBA00059330"/>
    </source>
</evidence>
<dbReference type="Pfam" id="PF00191">
    <property type="entry name" value="Annexin"/>
    <property type="match status" value="8"/>
</dbReference>
<feature type="compositionally biased region" description="Basic and acidic residues" evidence="16">
    <location>
        <begin position="373"/>
        <end position="395"/>
    </location>
</feature>
<dbReference type="SUPFAM" id="SSF47874">
    <property type="entry name" value="Annexin"/>
    <property type="match status" value="2"/>
</dbReference>
<feature type="compositionally biased region" description="Low complexity" evidence="16">
    <location>
        <begin position="122"/>
        <end position="132"/>
    </location>
</feature>
<dbReference type="GO" id="GO:0005544">
    <property type="term" value="F:calcium-dependent phospholipid binding"/>
    <property type="evidence" value="ECO:0007669"/>
    <property type="project" value="UniProtKB-KW"/>
</dbReference>
<evidence type="ECO:0000313" key="18">
    <source>
        <dbReference type="Proteomes" id="UP001374579"/>
    </source>
</evidence>
<evidence type="ECO:0000256" key="1">
    <source>
        <dbReference type="ARBA" id="ARBA00004340"/>
    </source>
</evidence>
<dbReference type="PROSITE" id="PS00223">
    <property type="entry name" value="ANNEXIN_1"/>
    <property type="match status" value="4"/>
</dbReference>
<dbReference type="GO" id="GO:0005509">
    <property type="term" value="F:calcium ion binding"/>
    <property type="evidence" value="ECO:0007669"/>
    <property type="project" value="InterPro"/>
</dbReference>
<dbReference type="GO" id="GO:0005737">
    <property type="term" value="C:cytoplasm"/>
    <property type="evidence" value="ECO:0007669"/>
    <property type="project" value="TreeGrafter"/>
</dbReference>
<dbReference type="GO" id="GO:0005576">
    <property type="term" value="C:extracellular region"/>
    <property type="evidence" value="ECO:0007669"/>
    <property type="project" value="UniProtKB-SubCell"/>
</dbReference>
<keyword evidence="6" id="KW-0479">Metal-binding</keyword>
<dbReference type="InterPro" id="IPR026876">
    <property type="entry name" value="Fn3_assoc_repeat"/>
</dbReference>
<dbReference type="PANTHER" id="PTHR10502:SF102">
    <property type="entry name" value="ANNEXIN B11"/>
    <property type="match status" value="1"/>
</dbReference>
<evidence type="ECO:0000256" key="13">
    <source>
        <dbReference type="ARBA" id="ARBA00060393"/>
    </source>
</evidence>
<dbReference type="GO" id="GO:0005634">
    <property type="term" value="C:nucleus"/>
    <property type="evidence" value="ECO:0007669"/>
    <property type="project" value="TreeGrafter"/>
</dbReference>
<comment type="subunit">
    <text evidence="4">Homodimer.</text>
</comment>
<comment type="domain">
    <text evidence="15">A pair of annexin repeats may form one binding site for calcium and phospholipid.</text>
</comment>
<dbReference type="FunFam" id="1.10.220.10:FF:000001">
    <property type="entry name" value="Annexin"/>
    <property type="match status" value="2"/>
</dbReference>
<keyword evidence="9" id="KW-0007">Acetylation</keyword>
<dbReference type="PANTHER" id="PTHR10502">
    <property type="entry name" value="ANNEXIN"/>
    <property type="match status" value="1"/>
</dbReference>
<evidence type="ECO:0000313" key="17">
    <source>
        <dbReference type="EMBL" id="KAK7092445.1"/>
    </source>
</evidence>
<dbReference type="FunFam" id="1.10.220.10:FF:000004">
    <property type="entry name" value="Annexin"/>
    <property type="match status" value="1"/>
</dbReference>
<feature type="region of interest" description="Disordered" evidence="16">
    <location>
        <begin position="122"/>
        <end position="152"/>
    </location>
</feature>
<dbReference type="GO" id="GO:0043657">
    <property type="term" value="C:host cell"/>
    <property type="evidence" value="ECO:0007669"/>
    <property type="project" value="UniProtKB-SubCell"/>
</dbReference>
<keyword evidence="18" id="KW-1185">Reference proteome</keyword>
<keyword evidence="8 15" id="KW-0106">Calcium</keyword>
<dbReference type="InterPro" id="IPR001464">
    <property type="entry name" value="Annexin"/>
</dbReference>
<dbReference type="InterPro" id="IPR018502">
    <property type="entry name" value="Annexin_repeat"/>
</dbReference>
<dbReference type="EMBL" id="JBAMIC010000021">
    <property type="protein sequence ID" value="KAK7092445.1"/>
    <property type="molecule type" value="Genomic_DNA"/>
</dbReference>
<evidence type="ECO:0000256" key="15">
    <source>
        <dbReference type="RuleBase" id="RU003540"/>
    </source>
</evidence>
<evidence type="ECO:0000256" key="4">
    <source>
        <dbReference type="ARBA" id="ARBA00011738"/>
    </source>
</evidence>
<dbReference type="GO" id="GO:0001786">
    <property type="term" value="F:phosphatidylserine binding"/>
    <property type="evidence" value="ECO:0007669"/>
    <property type="project" value="TreeGrafter"/>
</dbReference>
<dbReference type="GO" id="GO:0005886">
    <property type="term" value="C:plasma membrane"/>
    <property type="evidence" value="ECO:0007669"/>
    <property type="project" value="TreeGrafter"/>
</dbReference>
<dbReference type="Pfam" id="PF13287">
    <property type="entry name" value="Fn3_assoc"/>
    <property type="match status" value="1"/>
</dbReference>
<sequence length="1078" mass="120178">MPSAGALPAPFITPLREFSTGPTSNSIDSNTYIEISTDTPNCRLYFTTDGAKPTPFQRKIGGREITFKYFAPFTLKSGKRTVRAVCVSRDGLLESAVVSKTFNVNDVTETDTSSFFDTTDVTTDTDTTITSKSRSKRKKTPTRKNHSSMKEAWATSGSMPYGLGLEAEEHIPPPAQSVQIPDGPFNPTNYSGTQINVWGAPPGGVWPAGPGMAVFGNGPPVPQYPVQYGFLTEQMIEGLQPKEKPVEKEKPLTVADIRKLMNDKKETVAPKAAIEYQPTYKDPPLNAVSPGNGDFKQNLLHIYAHMVDYAKATSDFRLKVAEPKMGKLLEAKFVEEGDGYRINLVMAKPGVTRGTVKKTSAKPPQPKKNNSGSEKEKKKKPAPEPEKKKPQKKSDPYFAMETEDLNQEGTVVEYDKFNAEQDCEVLNKAMKGLGTDEDALMNVLCYRSNPQRMEIRSMYKSMFGEDLVEDIKGDTSGNFCEVLKGLLMAPAEFDAYQCRKAIKGLGTDEDVLIEILCTRSNAQLQEIKRVYKEKFNKELEKDIIGDTSGDFKKLLVGLVQANRSDSKEVDRNKAHQDAKALYEAGEKTWGTDESRFNAILVSRSYPQLRATFEEYQKISKKDIEDVLTSEMSGDLLSGMKSIVRCVRNKFHHFARQLQKTMKGLGTDDDTLIRIIVSRCENDLKNIKEEFEKLTGQTLEQFVTDDTSGDYQRALLALVVGGPPPQLAAKSGQGFVEAVKLKTEEELDEEVRLESEAVKEDPTLLPFEGFNPEQDCEVLKKAMKGFGTDEEAIIEVLSKRSGEQRKQISDTYKTQFGKDLGKELSSELSGNFKTLCVEMLLSPAEFDAKQINKAIKGLGTDEKALIEIICTRSNAELQAIKEAYKTMYGKDVETDVAGDTSGNFKTLLVGCLQGNRPEGPEFDRAKAKQDAQALLDAGVNKWGTDESRFQVILVARSYAQLRATFQEYAKLANKDIEDTIRSEMSGDLKEGMLSIVQVIRSKATHFAKELHRAMKGLGTDDATLVRIIASRCEVDMVQIKEEFQRNFKQSLYQFIVDDTSGDYRIMLCNLIGEPYKKKW</sequence>
<evidence type="ECO:0000256" key="11">
    <source>
        <dbReference type="ARBA" id="ARBA00023302"/>
    </source>
</evidence>
<evidence type="ECO:0000256" key="10">
    <source>
        <dbReference type="ARBA" id="ARBA00023216"/>
    </source>
</evidence>
<dbReference type="Proteomes" id="UP001374579">
    <property type="component" value="Unassembled WGS sequence"/>
</dbReference>
<keyword evidence="5" id="KW-0597">Phosphoprotein</keyword>
<evidence type="ECO:0000256" key="7">
    <source>
        <dbReference type="ARBA" id="ARBA00022737"/>
    </source>
</evidence>
<keyword evidence="10 15" id="KW-0041">Annexin</keyword>
<dbReference type="InterPro" id="IPR018252">
    <property type="entry name" value="Annexin_repeat_CS"/>
</dbReference>
<evidence type="ECO:0000256" key="14">
    <source>
        <dbReference type="ARBA" id="ARBA00077076"/>
    </source>
</evidence>
<dbReference type="AlphaFoldDB" id="A0AAN9ASI3"/>
<gene>
    <name evidence="17" type="ORF">V1264_008186</name>
</gene>
<evidence type="ECO:0000256" key="2">
    <source>
        <dbReference type="ARBA" id="ARBA00004550"/>
    </source>
</evidence>
<dbReference type="FunFam" id="1.10.220.10:FF:000003">
    <property type="entry name" value="Annexin"/>
    <property type="match status" value="2"/>
</dbReference>
<dbReference type="GO" id="GO:0012506">
    <property type="term" value="C:vesicle membrane"/>
    <property type="evidence" value="ECO:0007669"/>
    <property type="project" value="TreeGrafter"/>
</dbReference>
<evidence type="ECO:0000256" key="6">
    <source>
        <dbReference type="ARBA" id="ARBA00022723"/>
    </source>
</evidence>